<dbReference type="InterPro" id="IPR036543">
    <property type="entry name" value="Guanylate-bd_C_sf"/>
</dbReference>
<name>A0A5P1FMN0_ASPOF</name>
<dbReference type="GO" id="GO:0005525">
    <property type="term" value="F:GTP binding"/>
    <property type="evidence" value="ECO:0007669"/>
    <property type="project" value="InterPro"/>
</dbReference>
<dbReference type="GO" id="GO:0003924">
    <property type="term" value="F:GTPase activity"/>
    <property type="evidence" value="ECO:0007669"/>
    <property type="project" value="InterPro"/>
</dbReference>
<dbReference type="Proteomes" id="UP000243459">
    <property type="component" value="Chromosome 2"/>
</dbReference>
<dbReference type="EMBL" id="CM007382">
    <property type="protein sequence ID" value="ONK77941.1"/>
    <property type="molecule type" value="Genomic_DNA"/>
</dbReference>
<organism evidence="1 2">
    <name type="scientific">Asparagus officinalis</name>
    <name type="common">Garden asparagus</name>
    <dbReference type="NCBI Taxonomy" id="4686"/>
    <lineage>
        <taxon>Eukaryota</taxon>
        <taxon>Viridiplantae</taxon>
        <taxon>Streptophyta</taxon>
        <taxon>Embryophyta</taxon>
        <taxon>Tracheophyta</taxon>
        <taxon>Spermatophyta</taxon>
        <taxon>Magnoliopsida</taxon>
        <taxon>Liliopsida</taxon>
        <taxon>Asparagales</taxon>
        <taxon>Asparagaceae</taxon>
        <taxon>Asparagoideae</taxon>
        <taxon>Asparagus</taxon>
    </lineage>
</organism>
<accession>A0A5P1FMN0</accession>
<evidence type="ECO:0000313" key="2">
    <source>
        <dbReference type="Proteomes" id="UP000243459"/>
    </source>
</evidence>
<gene>
    <name evidence="1" type="ORF">A4U43_C02F12540</name>
</gene>
<sequence length="143" mass="16931">MISSDVCMVNRVKGQDAAFQPAKLVWLIQRDFLHKFRSFFIFLSKGKSVQEMVNEALKRVPNYDALHKGEIPSTDSIVEVFNKVILEWCMKLYNQRRDKLHLPVPERLEQAHDEVKIEARKLFDQQHFGRHHAKQSIIRLYQI</sequence>
<dbReference type="AlphaFoldDB" id="A0A5P1FMN0"/>
<dbReference type="SUPFAM" id="SSF48340">
    <property type="entry name" value="Interferon-induced guanylate-binding protein 1 (GBP1), C-terminal domain"/>
    <property type="match status" value="1"/>
</dbReference>
<evidence type="ECO:0000313" key="1">
    <source>
        <dbReference type="EMBL" id="ONK77941.1"/>
    </source>
</evidence>
<reference evidence="2" key="1">
    <citation type="journal article" date="2017" name="Nat. Commun.">
        <title>The asparagus genome sheds light on the origin and evolution of a young Y chromosome.</title>
        <authorList>
            <person name="Harkess A."/>
            <person name="Zhou J."/>
            <person name="Xu C."/>
            <person name="Bowers J.E."/>
            <person name="Van der Hulst R."/>
            <person name="Ayyampalayam S."/>
            <person name="Mercati F."/>
            <person name="Riccardi P."/>
            <person name="McKain M.R."/>
            <person name="Kakrana A."/>
            <person name="Tang H."/>
            <person name="Ray J."/>
            <person name="Groenendijk J."/>
            <person name="Arikit S."/>
            <person name="Mathioni S.M."/>
            <person name="Nakano M."/>
            <person name="Shan H."/>
            <person name="Telgmann-Rauber A."/>
            <person name="Kanno A."/>
            <person name="Yue Z."/>
            <person name="Chen H."/>
            <person name="Li W."/>
            <person name="Chen Y."/>
            <person name="Xu X."/>
            <person name="Zhang Y."/>
            <person name="Luo S."/>
            <person name="Chen H."/>
            <person name="Gao J."/>
            <person name="Mao Z."/>
            <person name="Pires J.C."/>
            <person name="Luo M."/>
            <person name="Kudrna D."/>
            <person name="Wing R.A."/>
            <person name="Meyers B.C."/>
            <person name="Yi K."/>
            <person name="Kong H."/>
            <person name="Lavrijsen P."/>
            <person name="Sunseri F."/>
            <person name="Falavigna A."/>
            <person name="Ye Y."/>
            <person name="Leebens-Mack J.H."/>
            <person name="Chen G."/>
        </authorList>
    </citation>
    <scope>NUCLEOTIDE SEQUENCE [LARGE SCALE GENOMIC DNA]</scope>
    <source>
        <strain evidence="2">cv. DH0086</strain>
    </source>
</reference>
<dbReference type="Gramene" id="ONK77941">
    <property type="protein sequence ID" value="ONK77941"/>
    <property type="gene ID" value="A4U43_C02F12540"/>
</dbReference>
<keyword evidence="2" id="KW-1185">Reference proteome</keyword>
<proteinExistence type="predicted"/>
<protein>
    <submittedName>
        <fullName evidence="1">Uncharacterized protein</fullName>
    </submittedName>
</protein>